<feature type="transmembrane region" description="Helical" evidence="2">
    <location>
        <begin position="387"/>
        <end position="411"/>
    </location>
</feature>
<keyword evidence="2" id="KW-1133">Transmembrane helix</keyword>
<proteinExistence type="predicted"/>
<evidence type="ECO:0000313" key="3">
    <source>
        <dbReference type="EMBL" id="KAK3339934.1"/>
    </source>
</evidence>
<evidence type="ECO:0008006" key="5">
    <source>
        <dbReference type="Google" id="ProtNLM"/>
    </source>
</evidence>
<evidence type="ECO:0000256" key="1">
    <source>
        <dbReference type="SAM" id="MobiDB-lite"/>
    </source>
</evidence>
<dbReference type="AlphaFoldDB" id="A0AAJ0H5I3"/>
<feature type="region of interest" description="Disordered" evidence="1">
    <location>
        <begin position="262"/>
        <end position="283"/>
    </location>
</feature>
<protein>
    <recommendedName>
        <fullName evidence="5">Transmembrane protein</fullName>
    </recommendedName>
</protein>
<organism evidence="3 4">
    <name type="scientific">Lasiosphaeria hispida</name>
    <dbReference type="NCBI Taxonomy" id="260671"/>
    <lineage>
        <taxon>Eukaryota</taxon>
        <taxon>Fungi</taxon>
        <taxon>Dikarya</taxon>
        <taxon>Ascomycota</taxon>
        <taxon>Pezizomycotina</taxon>
        <taxon>Sordariomycetes</taxon>
        <taxon>Sordariomycetidae</taxon>
        <taxon>Sordariales</taxon>
        <taxon>Lasiosphaeriaceae</taxon>
        <taxon>Lasiosphaeria</taxon>
    </lineage>
</organism>
<sequence>RAFLPIPTRTQREATLSYAGAATLVDTRVVCVRPSISDIQIRGEWYAGDAKLSGNIWIDHQVPGIYSPIPVERSMFDCRFAVSPDPRLSQSKELAMSLCAVRFWNTGLISETRAADSKRLPSAETSPMYLFINLTGTSEDWKPPPIASGELYPDFNVNVTVTSSQSSGEWITFSTNYDSISFSMTLCATDPATQHAEVVATRPSFAAEPEPSATWLPSQRSYDTEAIQKQLGATHPSTALSPAQRGIFSFSKTSESWEAEVNTTFPGGWSDTPPSNRSGGSPDSYWLDTLVDMPQPAATDLGETMKSVVLCKFCSANWKDSQRTDFLLVDIFQNTVRDTGSVALGLQALLTRVYATVYYQFIDNFDAETRAEMRSVVGVDKPISRRFFTVVVALLLTHLLLVTIVTVLFVLGADGAGVLGSSWAAVAQVCGPETDAWLAIATRTTSDQDISRMMAAVGESHALVGFGSVHGQLRLRRKLST</sequence>
<dbReference type="Proteomes" id="UP001275084">
    <property type="component" value="Unassembled WGS sequence"/>
</dbReference>
<feature type="compositionally biased region" description="Polar residues" evidence="1">
    <location>
        <begin position="272"/>
        <end position="281"/>
    </location>
</feature>
<keyword evidence="2" id="KW-0812">Transmembrane</keyword>
<feature type="non-terminal residue" evidence="3">
    <location>
        <position position="1"/>
    </location>
</feature>
<dbReference type="EMBL" id="JAUIQD010000009">
    <property type="protein sequence ID" value="KAK3339934.1"/>
    <property type="molecule type" value="Genomic_DNA"/>
</dbReference>
<reference evidence="3" key="1">
    <citation type="journal article" date="2023" name="Mol. Phylogenet. Evol.">
        <title>Genome-scale phylogeny and comparative genomics of the fungal order Sordariales.</title>
        <authorList>
            <person name="Hensen N."/>
            <person name="Bonometti L."/>
            <person name="Westerberg I."/>
            <person name="Brannstrom I.O."/>
            <person name="Guillou S."/>
            <person name="Cros-Aarteil S."/>
            <person name="Calhoun S."/>
            <person name="Haridas S."/>
            <person name="Kuo A."/>
            <person name="Mondo S."/>
            <person name="Pangilinan J."/>
            <person name="Riley R."/>
            <person name="LaButti K."/>
            <person name="Andreopoulos B."/>
            <person name="Lipzen A."/>
            <person name="Chen C."/>
            <person name="Yan M."/>
            <person name="Daum C."/>
            <person name="Ng V."/>
            <person name="Clum A."/>
            <person name="Steindorff A."/>
            <person name="Ohm R.A."/>
            <person name="Martin F."/>
            <person name="Silar P."/>
            <person name="Natvig D.O."/>
            <person name="Lalanne C."/>
            <person name="Gautier V."/>
            <person name="Ament-Velasquez S.L."/>
            <person name="Kruys A."/>
            <person name="Hutchinson M.I."/>
            <person name="Powell A.J."/>
            <person name="Barry K."/>
            <person name="Miller A.N."/>
            <person name="Grigoriev I.V."/>
            <person name="Debuchy R."/>
            <person name="Gladieux P."/>
            <person name="Hiltunen Thoren M."/>
            <person name="Johannesson H."/>
        </authorList>
    </citation>
    <scope>NUCLEOTIDE SEQUENCE</scope>
    <source>
        <strain evidence="3">CBS 955.72</strain>
    </source>
</reference>
<keyword evidence="2" id="KW-0472">Membrane</keyword>
<accession>A0AAJ0H5I3</accession>
<evidence type="ECO:0000256" key="2">
    <source>
        <dbReference type="SAM" id="Phobius"/>
    </source>
</evidence>
<name>A0AAJ0H5I3_9PEZI</name>
<evidence type="ECO:0000313" key="4">
    <source>
        <dbReference type="Proteomes" id="UP001275084"/>
    </source>
</evidence>
<reference evidence="3" key="2">
    <citation type="submission" date="2023-06" db="EMBL/GenBank/DDBJ databases">
        <authorList>
            <consortium name="Lawrence Berkeley National Laboratory"/>
            <person name="Haridas S."/>
            <person name="Hensen N."/>
            <person name="Bonometti L."/>
            <person name="Westerberg I."/>
            <person name="Brannstrom I.O."/>
            <person name="Guillou S."/>
            <person name="Cros-Aarteil S."/>
            <person name="Calhoun S."/>
            <person name="Kuo A."/>
            <person name="Mondo S."/>
            <person name="Pangilinan J."/>
            <person name="Riley R."/>
            <person name="Labutti K."/>
            <person name="Andreopoulos B."/>
            <person name="Lipzen A."/>
            <person name="Chen C."/>
            <person name="Yanf M."/>
            <person name="Daum C."/>
            <person name="Ng V."/>
            <person name="Clum A."/>
            <person name="Steindorff A."/>
            <person name="Ohm R."/>
            <person name="Martin F."/>
            <person name="Silar P."/>
            <person name="Natvig D."/>
            <person name="Lalanne C."/>
            <person name="Gautier V."/>
            <person name="Ament-Velasquez S.L."/>
            <person name="Kruys A."/>
            <person name="Hutchinson M.I."/>
            <person name="Powell A.J."/>
            <person name="Barry K."/>
            <person name="Miller A.N."/>
            <person name="Grigoriev I.V."/>
            <person name="Debuchy R."/>
            <person name="Gladieux P."/>
            <person name="Thoren M.H."/>
            <person name="Johannesson H."/>
        </authorList>
    </citation>
    <scope>NUCLEOTIDE SEQUENCE</scope>
    <source>
        <strain evidence="3">CBS 955.72</strain>
    </source>
</reference>
<comment type="caution">
    <text evidence="3">The sequence shown here is derived from an EMBL/GenBank/DDBJ whole genome shotgun (WGS) entry which is preliminary data.</text>
</comment>
<gene>
    <name evidence="3" type="ORF">B0T25DRAFT_560935</name>
</gene>
<keyword evidence="4" id="KW-1185">Reference proteome</keyword>